<evidence type="ECO:0000313" key="8">
    <source>
        <dbReference type="EMBL" id="KAF7729664.1"/>
    </source>
</evidence>
<dbReference type="Proteomes" id="UP000605846">
    <property type="component" value="Unassembled WGS sequence"/>
</dbReference>
<comment type="subcellular location">
    <subcellularLocation>
        <location evidence="1">Membrane</location>
        <topology evidence="1">Multi-pass membrane protein</topology>
    </subcellularLocation>
</comment>
<dbReference type="EMBL" id="JABAYA010000023">
    <property type="protein sequence ID" value="KAF7729664.1"/>
    <property type="molecule type" value="Genomic_DNA"/>
</dbReference>
<feature type="domain" description="Major facilitator superfamily (MFS) profile" evidence="7">
    <location>
        <begin position="56"/>
        <end position="486"/>
    </location>
</feature>
<feature type="transmembrane region" description="Helical" evidence="6">
    <location>
        <begin position="94"/>
        <end position="110"/>
    </location>
</feature>
<dbReference type="SUPFAM" id="SSF103473">
    <property type="entry name" value="MFS general substrate transporter"/>
    <property type="match status" value="1"/>
</dbReference>
<feature type="transmembrane region" description="Helical" evidence="6">
    <location>
        <begin position="122"/>
        <end position="141"/>
    </location>
</feature>
<dbReference type="Pfam" id="PF07690">
    <property type="entry name" value="MFS_1"/>
    <property type="match status" value="1"/>
</dbReference>
<feature type="transmembrane region" description="Helical" evidence="6">
    <location>
        <begin position="392"/>
        <end position="415"/>
    </location>
</feature>
<dbReference type="PANTHER" id="PTHR23502">
    <property type="entry name" value="MAJOR FACILITATOR SUPERFAMILY"/>
    <property type="match status" value="1"/>
</dbReference>
<keyword evidence="5 6" id="KW-0472">Membrane</keyword>
<proteinExistence type="predicted"/>
<keyword evidence="9" id="KW-1185">Reference proteome</keyword>
<sequence>MSIPNRSSKLPDLEAQKVATAAITDGEKASIHYVTWDGDMDPENPNNWSTPYRWTITIVVAFLVVSAAFGSSVVTGRLQGPMEDFGVSMEVSTLQVSLIVFGFMVGPLLWSPISETIGRKPVYVVALGVYFIFNIPCAVAKNIETLLVCRFFSGFFGSACLTIAGGTISDLFPAKERGNAIAYFAAAPFAGPVLGPIVGGWISIGTQNWRWIYWVNTIFAGMMWIIVILVMPETYHPILLKKRAKRLRYETGDPSYVTVEEEFPVPLSELLKDTMVRPFGMLVTEPILLLMSMYIAIIYSLLYGFFFAYPIIFGEIHGMNDGEIGLTFCSVLIGTFLALLVTPKLDKMYNKAGEKRPDGKPTPEDRLPGMMFGAPFVPVSLFIFGWTSYPWLHWTGPCFSGIPFGFGMVLIYWAANNYLIDCFPRYVTSALAGKTVVRSGGGAAFPLFIGYMYHGMGNQWASTLLAFISLAIVPIPFAFYRYGPYVRSRSKMCVQ</sequence>
<evidence type="ECO:0000256" key="2">
    <source>
        <dbReference type="ARBA" id="ARBA00022448"/>
    </source>
</evidence>
<dbReference type="CDD" id="cd17323">
    <property type="entry name" value="MFS_Tpo1_MDR_like"/>
    <property type="match status" value="1"/>
</dbReference>
<organism evidence="8 9">
    <name type="scientific">Apophysomyces ossiformis</name>
    <dbReference type="NCBI Taxonomy" id="679940"/>
    <lineage>
        <taxon>Eukaryota</taxon>
        <taxon>Fungi</taxon>
        <taxon>Fungi incertae sedis</taxon>
        <taxon>Mucoromycota</taxon>
        <taxon>Mucoromycotina</taxon>
        <taxon>Mucoromycetes</taxon>
        <taxon>Mucorales</taxon>
        <taxon>Mucorineae</taxon>
        <taxon>Mucoraceae</taxon>
        <taxon>Apophysomyces</taxon>
    </lineage>
</organism>
<keyword evidence="4 6" id="KW-1133">Transmembrane helix</keyword>
<dbReference type="FunFam" id="1.20.1250.20:FF:000011">
    <property type="entry name" value="MFS multidrug transporter, putative"/>
    <property type="match status" value="1"/>
</dbReference>
<dbReference type="AlphaFoldDB" id="A0A8H7BXA1"/>
<evidence type="ECO:0000259" key="7">
    <source>
        <dbReference type="PROSITE" id="PS50850"/>
    </source>
</evidence>
<keyword evidence="3 6" id="KW-0812">Transmembrane</keyword>
<feature type="transmembrane region" description="Helical" evidence="6">
    <location>
        <begin position="367"/>
        <end position="386"/>
    </location>
</feature>
<dbReference type="OrthoDB" id="6770063at2759"/>
<dbReference type="GO" id="GO:0000297">
    <property type="term" value="F:spermine transmembrane transporter activity"/>
    <property type="evidence" value="ECO:0007669"/>
    <property type="project" value="TreeGrafter"/>
</dbReference>
<evidence type="ECO:0000256" key="5">
    <source>
        <dbReference type="ARBA" id="ARBA00023136"/>
    </source>
</evidence>
<dbReference type="Gene3D" id="1.20.1250.20">
    <property type="entry name" value="MFS general substrate transporter like domains"/>
    <property type="match status" value="1"/>
</dbReference>
<dbReference type="PANTHER" id="PTHR23502:SF132">
    <property type="entry name" value="POLYAMINE TRANSPORTER 2-RELATED"/>
    <property type="match status" value="1"/>
</dbReference>
<reference evidence="8" key="1">
    <citation type="submission" date="2020-01" db="EMBL/GenBank/DDBJ databases">
        <title>Genome Sequencing of Three Apophysomyces-Like Fungal Strains Confirms a Novel Fungal Genus in the Mucoromycota with divergent Burkholderia-like Endosymbiotic Bacteria.</title>
        <authorList>
            <person name="Stajich J.E."/>
            <person name="Macias A.M."/>
            <person name="Carter-House D."/>
            <person name="Lovett B."/>
            <person name="Kasson L.R."/>
            <person name="Berry K."/>
            <person name="Grigoriev I."/>
            <person name="Chang Y."/>
            <person name="Spatafora J."/>
            <person name="Kasson M.T."/>
        </authorList>
    </citation>
    <scope>NUCLEOTIDE SEQUENCE</scope>
    <source>
        <strain evidence="8">NRRL A-21654</strain>
    </source>
</reference>
<feature type="transmembrane region" description="Helical" evidence="6">
    <location>
        <begin position="211"/>
        <end position="231"/>
    </location>
</feature>
<feature type="transmembrane region" description="Helical" evidence="6">
    <location>
        <begin position="324"/>
        <end position="346"/>
    </location>
</feature>
<feature type="transmembrane region" description="Helical" evidence="6">
    <location>
        <begin position="147"/>
        <end position="168"/>
    </location>
</feature>
<dbReference type="GO" id="GO:0000329">
    <property type="term" value="C:fungal-type vacuole membrane"/>
    <property type="evidence" value="ECO:0007669"/>
    <property type="project" value="TreeGrafter"/>
</dbReference>
<feature type="transmembrane region" description="Helical" evidence="6">
    <location>
        <begin position="436"/>
        <end position="454"/>
    </location>
</feature>
<dbReference type="InterPro" id="IPR020846">
    <property type="entry name" value="MFS_dom"/>
</dbReference>
<protein>
    <recommendedName>
        <fullName evidence="7">Major facilitator superfamily (MFS) profile domain-containing protein</fullName>
    </recommendedName>
</protein>
<evidence type="ECO:0000256" key="3">
    <source>
        <dbReference type="ARBA" id="ARBA00022692"/>
    </source>
</evidence>
<feature type="transmembrane region" description="Helical" evidence="6">
    <location>
        <begin position="287"/>
        <end position="312"/>
    </location>
</feature>
<evidence type="ECO:0000256" key="6">
    <source>
        <dbReference type="SAM" id="Phobius"/>
    </source>
</evidence>
<evidence type="ECO:0000313" key="9">
    <source>
        <dbReference type="Proteomes" id="UP000605846"/>
    </source>
</evidence>
<feature type="transmembrane region" description="Helical" evidence="6">
    <location>
        <begin position="460"/>
        <end position="482"/>
    </location>
</feature>
<feature type="transmembrane region" description="Helical" evidence="6">
    <location>
        <begin position="180"/>
        <end position="205"/>
    </location>
</feature>
<dbReference type="InterPro" id="IPR011701">
    <property type="entry name" value="MFS"/>
</dbReference>
<gene>
    <name evidence="8" type="ORF">EC973_004037</name>
</gene>
<keyword evidence="2" id="KW-0813">Transport</keyword>
<comment type="caution">
    <text evidence="8">The sequence shown here is derived from an EMBL/GenBank/DDBJ whole genome shotgun (WGS) entry which is preliminary data.</text>
</comment>
<dbReference type="GO" id="GO:0005886">
    <property type="term" value="C:plasma membrane"/>
    <property type="evidence" value="ECO:0007669"/>
    <property type="project" value="TreeGrafter"/>
</dbReference>
<feature type="transmembrane region" description="Helical" evidence="6">
    <location>
        <begin position="54"/>
        <end position="74"/>
    </location>
</feature>
<evidence type="ECO:0000256" key="1">
    <source>
        <dbReference type="ARBA" id="ARBA00004141"/>
    </source>
</evidence>
<dbReference type="PROSITE" id="PS50850">
    <property type="entry name" value="MFS"/>
    <property type="match status" value="1"/>
</dbReference>
<evidence type="ECO:0000256" key="4">
    <source>
        <dbReference type="ARBA" id="ARBA00022989"/>
    </source>
</evidence>
<dbReference type="InterPro" id="IPR036259">
    <property type="entry name" value="MFS_trans_sf"/>
</dbReference>
<accession>A0A8H7BXA1</accession>
<name>A0A8H7BXA1_9FUNG</name>